<comment type="caution">
    <text evidence="2">The sequence shown here is derived from an EMBL/GenBank/DDBJ whole genome shotgun (WGS) entry which is preliminary data.</text>
</comment>
<sequence length="337" mass="38125">MSPSKQIRMPAEWEEHEATWLAWPYDKISFGSLNEPEGKPDRERLARVQKTFLQVISALSGSEQVNLIVRDTKQYPYILKYVGMFEVDYADVWTRDYMPSFLDDGTAVKWDYDAYGSKFPDLLKDNEVFSPSFIKEGEGGSSGDIEFVRPGIILEGGAIEVNGQGTLLTTEQCLLKRNPQMSKVDYENVFAKYLGISKVIWLKQGIVNDHTDGHIDDVARFVNENKVVCAWEENPNDPNFPILSSAYDTLSADFEVVKLPMPHMIYRNDQKAPASYANFYIANKVVLMPIYNDPNDERVLEIIRAQFPGRDIIPIDCSDLIYGGGAIHCATSSQPKI</sequence>
<dbReference type="Pfam" id="PF04371">
    <property type="entry name" value="PAD_porph"/>
    <property type="match status" value="1"/>
</dbReference>
<dbReference type="GO" id="GO:0004668">
    <property type="term" value="F:protein-arginine deiminase activity"/>
    <property type="evidence" value="ECO:0007669"/>
    <property type="project" value="InterPro"/>
</dbReference>
<reference evidence="2 3" key="1">
    <citation type="journal article" date="2016" name="Nat. Commun.">
        <title>Thousands of microbial genomes shed light on interconnected biogeochemical processes in an aquifer system.</title>
        <authorList>
            <person name="Anantharaman K."/>
            <person name="Brown C.T."/>
            <person name="Hug L.A."/>
            <person name="Sharon I."/>
            <person name="Castelle C.J."/>
            <person name="Probst A.J."/>
            <person name="Thomas B.C."/>
            <person name="Singh A."/>
            <person name="Wilkins M.J."/>
            <person name="Karaoz U."/>
            <person name="Brodie E.L."/>
            <person name="Williams K.H."/>
            <person name="Hubbard S.S."/>
            <person name="Banfield J.F."/>
        </authorList>
    </citation>
    <scope>NUCLEOTIDE SEQUENCE [LARGE SCALE GENOMIC DNA]</scope>
</reference>
<dbReference type="PANTHER" id="PTHR31377:SF0">
    <property type="entry name" value="AGMATINE DEIMINASE-RELATED"/>
    <property type="match status" value="1"/>
</dbReference>
<evidence type="ECO:0008006" key="4">
    <source>
        <dbReference type="Google" id="ProtNLM"/>
    </source>
</evidence>
<evidence type="ECO:0000313" key="2">
    <source>
        <dbReference type="EMBL" id="OGE82835.1"/>
    </source>
</evidence>
<dbReference type="PANTHER" id="PTHR31377">
    <property type="entry name" value="AGMATINE DEIMINASE-RELATED"/>
    <property type="match status" value="1"/>
</dbReference>
<dbReference type="AlphaFoldDB" id="A0A1F5NYX2"/>
<proteinExistence type="predicted"/>
<protein>
    <recommendedName>
        <fullName evidence="4">Agmatine deiminase</fullName>
    </recommendedName>
</protein>
<name>A0A1F5NYX2_9BACT</name>
<dbReference type="Proteomes" id="UP000176339">
    <property type="component" value="Unassembled WGS sequence"/>
</dbReference>
<evidence type="ECO:0000313" key="3">
    <source>
        <dbReference type="Proteomes" id="UP000176339"/>
    </source>
</evidence>
<evidence type="ECO:0000256" key="1">
    <source>
        <dbReference type="ARBA" id="ARBA00022801"/>
    </source>
</evidence>
<gene>
    <name evidence="2" type="ORF">A2846_04310</name>
</gene>
<accession>A0A1F5NYX2</accession>
<dbReference type="GO" id="GO:0047632">
    <property type="term" value="F:agmatine deiminase activity"/>
    <property type="evidence" value="ECO:0007669"/>
    <property type="project" value="TreeGrafter"/>
</dbReference>
<dbReference type="SUPFAM" id="SSF55909">
    <property type="entry name" value="Pentein"/>
    <property type="match status" value="1"/>
</dbReference>
<dbReference type="Gene3D" id="3.75.10.10">
    <property type="entry name" value="L-arginine/glycine Amidinotransferase, Chain A"/>
    <property type="match status" value="1"/>
</dbReference>
<dbReference type="EMBL" id="MFEN01000063">
    <property type="protein sequence ID" value="OGE82835.1"/>
    <property type="molecule type" value="Genomic_DNA"/>
</dbReference>
<organism evidence="2 3">
    <name type="scientific">Candidatus Doudnabacteria bacterium RIFCSPHIGHO2_01_FULL_49_9</name>
    <dbReference type="NCBI Taxonomy" id="1817827"/>
    <lineage>
        <taxon>Bacteria</taxon>
        <taxon>Candidatus Doudnaibacteriota</taxon>
    </lineage>
</organism>
<keyword evidence="1" id="KW-0378">Hydrolase</keyword>
<dbReference type="GO" id="GO:0009446">
    <property type="term" value="P:putrescine biosynthetic process"/>
    <property type="evidence" value="ECO:0007669"/>
    <property type="project" value="InterPro"/>
</dbReference>
<dbReference type="InterPro" id="IPR007466">
    <property type="entry name" value="Peptidyl-Arg-deiminase_porph"/>
</dbReference>